<dbReference type="Proteomes" id="UP000282125">
    <property type="component" value="Unassembled WGS sequence"/>
</dbReference>
<reference evidence="2 3" key="1">
    <citation type="submission" date="2018-11" db="EMBL/GenBank/DDBJ databases">
        <title>Gemmobacter sp. nov., YIM 102744-1 draft genome.</title>
        <authorList>
            <person name="Li G."/>
            <person name="Jiang Y."/>
        </authorList>
    </citation>
    <scope>NUCLEOTIDE SEQUENCE [LARGE SCALE GENOMIC DNA]</scope>
    <source>
        <strain evidence="2 3">YIM 102744-1</strain>
    </source>
</reference>
<dbReference type="AlphaFoldDB" id="A0A3P3DNM8"/>
<evidence type="ECO:0000256" key="1">
    <source>
        <dbReference type="SAM" id="Phobius"/>
    </source>
</evidence>
<keyword evidence="1" id="KW-0812">Transmembrane</keyword>
<gene>
    <name evidence="2" type="ORF">EG244_10820</name>
</gene>
<dbReference type="InterPro" id="IPR009935">
    <property type="entry name" value="DUF1467"/>
</dbReference>
<organism evidence="2 3">
    <name type="scientific">Falsigemmobacter faecalis</name>
    <dbReference type="NCBI Taxonomy" id="2488730"/>
    <lineage>
        <taxon>Bacteria</taxon>
        <taxon>Pseudomonadati</taxon>
        <taxon>Pseudomonadota</taxon>
        <taxon>Alphaproteobacteria</taxon>
        <taxon>Rhodobacterales</taxon>
        <taxon>Paracoccaceae</taxon>
        <taxon>Falsigemmobacter</taxon>
    </lineage>
</organism>
<accession>A0A3P3DNM8</accession>
<keyword evidence="3" id="KW-1185">Reference proteome</keyword>
<proteinExistence type="predicted"/>
<dbReference type="Pfam" id="PF07330">
    <property type="entry name" value="DUF1467"/>
    <property type="match status" value="1"/>
</dbReference>
<evidence type="ECO:0000313" key="3">
    <source>
        <dbReference type="Proteomes" id="UP000282125"/>
    </source>
</evidence>
<comment type="caution">
    <text evidence="2">The sequence shown here is derived from an EMBL/GenBank/DDBJ whole genome shotgun (WGS) entry which is preliminary data.</text>
</comment>
<keyword evidence="1" id="KW-1133">Transmembrane helix</keyword>
<keyword evidence="1" id="KW-0472">Membrane</keyword>
<dbReference type="RefSeq" id="WP_124965009.1">
    <property type="nucleotide sequence ID" value="NZ_RRAZ01000014.1"/>
</dbReference>
<sequence length="94" mass="9716">MSISAIIVVFAVCWFLVLLIVLPLRLQTQAEAGSIVPGTPAGAPAGPVGRKKLIVTTVAATIAWAAICLTVLSGAISIRDFDVMGRMPPVSAED</sequence>
<dbReference type="EMBL" id="RRAZ01000014">
    <property type="protein sequence ID" value="RRH74238.1"/>
    <property type="molecule type" value="Genomic_DNA"/>
</dbReference>
<protein>
    <submittedName>
        <fullName evidence="2">DUF1467 family protein</fullName>
    </submittedName>
</protein>
<name>A0A3P3DNM8_9RHOB</name>
<evidence type="ECO:0000313" key="2">
    <source>
        <dbReference type="EMBL" id="RRH74238.1"/>
    </source>
</evidence>
<feature type="transmembrane region" description="Helical" evidence="1">
    <location>
        <begin position="56"/>
        <end position="78"/>
    </location>
</feature>